<reference evidence="1" key="2">
    <citation type="submission" date="2019-01" db="EMBL/GenBank/DDBJ databases">
        <authorList>
            <consortium name="NCBI Pathogen Detection Project"/>
        </authorList>
    </citation>
    <scope>NUCLEOTIDE SEQUENCE</scope>
    <source>
        <strain evidence="1">P125109</strain>
    </source>
</reference>
<protein>
    <submittedName>
        <fullName evidence="1">Phosphatidate cytidylyltransferase</fullName>
    </submittedName>
</protein>
<feature type="non-terminal residue" evidence="1">
    <location>
        <position position="1"/>
    </location>
</feature>
<name>A0A724WM30_SALEP</name>
<reference evidence="1" key="1">
    <citation type="journal article" date="2018" name="Genome Biol.">
        <title>SKESA: strategic k-mer extension for scrupulous assemblies.</title>
        <authorList>
            <person name="Souvorov A."/>
            <person name="Agarwala R."/>
            <person name="Lipman D.J."/>
        </authorList>
    </citation>
    <scope>NUCLEOTIDE SEQUENCE</scope>
    <source>
        <strain evidence="1">P125109</strain>
    </source>
</reference>
<organism evidence="1">
    <name type="scientific">Salmonella enteritidis PT4 (strain P125109)</name>
    <dbReference type="NCBI Taxonomy" id="550537"/>
    <lineage>
        <taxon>Bacteria</taxon>
        <taxon>Pseudomonadati</taxon>
        <taxon>Pseudomonadota</taxon>
        <taxon>Gammaproteobacteria</taxon>
        <taxon>Enterobacterales</taxon>
        <taxon>Enterobacteriaceae</taxon>
        <taxon>Salmonella</taxon>
    </lineage>
</organism>
<evidence type="ECO:0000313" key="1">
    <source>
        <dbReference type="EMBL" id="HAE0521232.1"/>
    </source>
</evidence>
<proteinExistence type="predicted"/>
<dbReference type="AlphaFoldDB" id="A0A724WM30"/>
<dbReference type="GO" id="GO:0016779">
    <property type="term" value="F:nucleotidyltransferase activity"/>
    <property type="evidence" value="ECO:0007669"/>
    <property type="project" value="UniProtKB-KW"/>
</dbReference>
<keyword evidence="1" id="KW-0548">Nucleotidyltransferase</keyword>
<gene>
    <name evidence="1" type="ORF">G2720_25900</name>
</gene>
<accession>A0A724WM30</accession>
<dbReference type="EMBL" id="DAAQRD010000119">
    <property type="protein sequence ID" value="HAE0521232.1"/>
    <property type="molecule type" value="Genomic_DNA"/>
</dbReference>
<keyword evidence="1" id="KW-0808">Transferase</keyword>
<sequence>ANIAALIEAISYRDLDNLILPWTIAALVAFAF</sequence>
<comment type="caution">
    <text evidence="1">The sequence shown here is derived from an EMBL/GenBank/DDBJ whole genome shotgun (WGS) entry which is preliminary data.</text>
</comment>